<dbReference type="Proteomes" id="UP000821845">
    <property type="component" value="Chromosome 7"/>
</dbReference>
<protein>
    <submittedName>
        <fullName evidence="1">Uncharacterized protein</fullName>
    </submittedName>
</protein>
<proteinExistence type="predicted"/>
<organism evidence="1 2">
    <name type="scientific">Hyalomma asiaticum</name>
    <name type="common">Tick</name>
    <dbReference type="NCBI Taxonomy" id="266040"/>
    <lineage>
        <taxon>Eukaryota</taxon>
        <taxon>Metazoa</taxon>
        <taxon>Ecdysozoa</taxon>
        <taxon>Arthropoda</taxon>
        <taxon>Chelicerata</taxon>
        <taxon>Arachnida</taxon>
        <taxon>Acari</taxon>
        <taxon>Parasitiformes</taxon>
        <taxon>Ixodida</taxon>
        <taxon>Ixodoidea</taxon>
        <taxon>Ixodidae</taxon>
        <taxon>Hyalomminae</taxon>
        <taxon>Hyalomma</taxon>
    </lineage>
</organism>
<comment type="caution">
    <text evidence="1">The sequence shown here is derived from an EMBL/GenBank/DDBJ whole genome shotgun (WGS) entry which is preliminary data.</text>
</comment>
<gene>
    <name evidence="1" type="ORF">HPB50_015915</name>
</gene>
<reference evidence="1" key="1">
    <citation type="submission" date="2020-05" db="EMBL/GenBank/DDBJ databases">
        <title>Large-scale comparative analyses of tick genomes elucidate their genetic diversity and vector capacities.</title>
        <authorList>
            <person name="Jia N."/>
            <person name="Wang J."/>
            <person name="Shi W."/>
            <person name="Du L."/>
            <person name="Sun Y."/>
            <person name="Zhan W."/>
            <person name="Jiang J."/>
            <person name="Wang Q."/>
            <person name="Zhang B."/>
            <person name="Ji P."/>
            <person name="Sakyi L.B."/>
            <person name="Cui X."/>
            <person name="Yuan T."/>
            <person name="Jiang B."/>
            <person name="Yang W."/>
            <person name="Lam T.T.-Y."/>
            <person name="Chang Q."/>
            <person name="Ding S."/>
            <person name="Wang X."/>
            <person name="Zhu J."/>
            <person name="Ruan X."/>
            <person name="Zhao L."/>
            <person name="Wei J."/>
            <person name="Que T."/>
            <person name="Du C."/>
            <person name="Cheng J."/>
            <person name="Dai P."/>
            <person name="Han X."/>
            <person name="Huang E."/>
            <person name="Gao Y."/>
            <person name="Liu J."/>
            <person name="Shao H."/>
            <person name="Ye R."/>
            <person name="Li L."/>
            <person name="Wei W."/>
            <person name="Wang X."/>
            <person name="Wang C."/>
            <person name="Yang T."/>
            <person name="Huo Q."/>
            <person name="Li W."/>
            <person name="Guo W."/>
            <person name="Chen H."/>
            <person name="Zhou L."/>
            <person name="Ni X."/>
            <person name="Tian J."/>
            <person name="Zhou Y."/>
            <person name="Sheng Y."/>
            <person name="Liu T."/>
            <person name="Pan Y."/>
            <person name="Xia L."/>
            <person name="Li J."/>
            <person name="Zhao F."/>
            <person name="Cao W."/>
        </authorList>
    </citation>
    <scope>NUCLEOTIDE SEQUENCE</scope>
    <source>
        <strain evidence="1">Hyas-2018</strain>
    </source>
</reference>
<keyword evidence="2" id="KW-1185">Reference proteome</keyword>
<evidence type="ECO:0000313" key="1">
    <source>
        <dbReference type="EMBL" id="KAH6926240.1"/>
    </source>
</evidence>
<dbReference type="EMBL" id="CM023487">
    <property type="protein sequence ID" value="KAH6926240.1"/>
    <property type="molecule type" value="Genomic_DNA"/>
</dbReference>
<evidence type="ECO:0000313" key="2">
    <source>
        <dbReference type="Proteomes" id="UP000821845"/>
    </source>
</evidence>
<accession>A0ACB7RVL0</accession>
<name>A0ACB7RVL0_HYAAI</name>
<sequence length="122" mass="13706">MTEKSTFGDHVAHKCSASKFDRDGRRGKLALPCDCVCRLKNRLYLSTGRCAVKPFFEKLTHVVVHLPFVASRRCLLTPVPLLRRFYPEALPPADARVMRALVLWSSSFTTGADTSLLMQVLL</sequence>